<organism evidence="1 2">
    <name type="scientific">Neobacillus thermocopriae</name>
    <dbReference type="NCBI Taxonomy" id="1215031"/>
    <lineage>
        <taxon>Bacteria</taxon>
        <taxon>Bacillati</taxon>
        <taxon>Bacillota</taxon>
        <taxon>Bacilli</taxon>
        <taxon>Bacillales</taxon>
        <taxon>Bacillaceae</taxon>
        <taxon>Neobacillus</taxon>
    </lineage>
</organism>
<dbReference type="EMBL" id="JAAIUV010000020">
    <property type="protein sequence ID" value="NEX79621.1"/>
    <property type="molecule type" value="Genomic_DNA"/>
</dbReference>
<evidence type="ECO:0000313" key="2">
    <source>
        <dbReference type="Proteomes" id="UP000481621"/>
    </source>
</evidence>
<name>A0A6B3TUE1_9BACI</name>
<dbReference type="AlphaFoldDB" id="A0A6B3TUE1"/>
<proteinExistence type="predicted"/>
<dbReference type="Proteomes" id="UP000481621">
    <property type="component" value="Unassembled WGS sequence"/>
</dbReference>
<sequence length="108" mass="12834">MLVTILDYLISQRLKHSMVIDHREVLKNITLEFYQMKNQFCFLYTEQGHELKLPVPSYPRIWLESLGREATDHEEMKKCLKELDTKKPYSVFLINDQGGRVYGFHEIG</sequence>
<accession>A0A6B3TUE1</accession>
<comment type="caution">
    <text evidence="1">The sequence shown here is derived from an EMBL/GenBank/DDBJ whole genome shotgun (WGS) entry which is preliminary data.</text>
</comment>
<dbReference type="RefSeq" id="WP_163252146.1">
    <property type="nucleotide sequence ID" value="NZ_JAAIUV010000020.1"/>
</dbReference>
<keyword evidence="2" id="KW-1185">Reference proteome</keyword>
<reference evidence="1" key="1">
    <citation type="submission" date="2020-02" db="EMBL/GenBank/DDBJ databases">
        <title>Bacillus sedimentmangrovi sp. nov., isolated from sediment of the mangrove ecosystem.</title>
        <authorList>
            <person name="Liu G."/>
        </authorList>
    </citation>
    <scope>NUCLEOTIDE SEQUENCE [LARGE SCALE GENOMIC DNA]</scope>
    <source>
        <strain evidence="1">SgZ-7</strain>
    </source>
</reference>
<protein>
    <submittedName>
        <fullName evidence="1">Uncharacterized protein</fullName>
    </submittedName>
</protein>
<gene>
    <name evidence="1" type="ORF">G4Z05_12210</name>
</gene>
<evidence type="ECO:0000313" key="1">
    <source>
        <dbReference type="EMBL" id="NEX79621.1"/>
    </source>
</evidence>